<feature type="domain" description="ORC1/DEAH AAA+ ATPase" evidence="1">
    <location>
        <begin position="19"/>
        <end position="125"/>
    </location>
</feature>
<accession>A0A4R5X4Q0</accession>
<protein>
    <submittedName>
        <fullName evidence="2">AAA family ATPase</fullName>
    </submittedName>
</protein>
<dbReference type="Gene3D" id="1.25.40.10">
    <property type="entry name" value="Tetratricopeptide repeat domain"/>
    <property type="match status" value="1"/>
</dbReference>
<organism evidence="2 3">
    <name type="scientific">Mycolicibacterium obuense</name>
    <dbReference type="NCBI Taxonomy" id="1807"/>
    <lineage>
        <taxon>Bacteria</taxon>
        <taxon>Bacillati</taxon>
        <taxon>Actinomycetota</taxon>
        <taxon>Actinomycetes</taxon>
        <taxon>Mycobacteriales</taxon>
        <taxon>Mycobacteriaceae</taxon>
        <taxon>Mycolicibacterium</taxon>
    </lineage>
</organism>
<dbReference type="InterPro" id="IPR011990">
    <property type="entry name" value="TPR-like_helical_dom_sf"/>
</dbReference>
<reference evidence="2 3" key="1">
    <citation type="submission" date="2019-01" db="EMBL/GenBank/DDBJ databases">
        <title>High-quality-draft genome sequences of five non-tuberculosis mycobacteriaceae isolated from a nosocomial environment.</title>
        <authorList>
            <person name="Tiago I."/>
            <person name="Alarico S."/>
            <person name="Pereira S.G."/>
            <person name="Coelho C."/>
            <person name="Maranha A."/>
            <person name="Empadinhas N."/>
        </authorList>
    </citation>
    <scope>NUCLEOTIDE SEQUENCE [LARGE SCALE GENOMIC DNA]</scope>
    <source>
        <strain evidence="2 3">22DIII</strain>
    </source>
</reference>
<proteinExistence type="predicted"/>
<dbReference type="InterPro" id="IPR027417">
    <property type="entry name" value="P-loop_NTPase"/>
</dbReference>
<dbReference type="Pfam" id="PF13401">
    <property type="entry name" value="AAA_22"/>
    <property type="match status" value="1"/>
</dbReference>
<dbReference type="Proteomes" id="UP000294952">
    <property type="component" value="Unassembled WGS sequence"/>
</dbReference>
<name>A0A4R5X4Q0_9MYCO</name>
<dbReference type="GO" id="GO:0016887">
    <property type="term" value="F:ATP hydrolysis activity"/>
    <property type="evidence" value="ECO:0007669"/>
    <property type="project" value="InterPro"/>
</dbReference>
<dbReference type="EMBL" id="SDLP01000005">
    <property type="protein sequence ID" value="TDL06778.1"/>
    <property type="molecule type" value="Genomic_DNA"/>
</dbReference>
<dbReference type="InterPro" id="IPR049945">
    <property type="entry name" value="AAA_22"/>
</dbReference>
<evidence type="ECO:0000259" key="1">
    <source>
        <dbReference type="Pfam" id="PF13401"/>
    </source>
</evidence>
<evidence type="ECO:0000313" key="3">
    <source>
        <dbReference type="Proteomes" id="UP000294952"/>
    </source>
</evidence>
<dbReference type="AlphaFoldDB" id="A0A4R5X4Q0"/>
<sequence>MTAPDEPALAQLDAGVRDRSGAALIGPAGVGKTWLLRRAAERLASDFPRVDWVRATATRTAIPFAAVEHLVDVPDTGKTAAVLRAARNRLGDGRLLVVDDAHLLDALSAALIYQLAVGATVRILLSASVSANPVPAEVSALWRDGLLSRIDLEPPGHDDDRLMAHVADFVDAVSPQARRVLEFLAVCDPLSLEDVAVLTSAGAVDDAAAAGVISVDDDGVRPAHPLFCDAVRAALGGPELRRLRTAVVARLSQAGPRGVVARLRLAALAVGSDSPPPVAQVCAAAADALRLGDLELSERLGQAALAQSPDLSARLTVGYALAWQGRGRDADAVLAEVEPGELTEDEMLAWALPTAANQFWMLSEPERATAFLQATRGKVSSPAARTTLDALSATFAMNAGNLGRAVELADEVLGSSAADDTAVGWAGSAAALCAARMGRFADVDALAERAMSAGQPGLLRFTSGFGQTSALLMAGELERALELARHLTDFAQRRQPGRAIGEVLVADVLIATGQTAQAVALLRQSAATLAPTGYSWGPLAWMLLAQTLGRLGETVEAGKALSRAESRHGLKSMLFAPELALARAWTMSARRDAHGAVAAARDAVKAAERGGQQAVALRAAADAVVLGDPRAGETLTRIAQQVPCAFGRDAVAGL</sequence>
<comment type="caution">
    <text evidence="2">The sequence shown here is derived from an EMBL/GenBank/DDBJ whole genome shotgun (WGS) entry which is preliminary data.</text>
</comment>
<dbReference type="SUPFAM" id="SSF52540">
    <property type="entry name" value="P-loop containing nucleoside triphosphate hydrolases"/>
    <property type="match status" value="1"/>
</dbReference>
<dbReference type="Gene3D" id="3.40.50.300">
    <property type="entry name" value="P-loop containing nucleotide triphosphate hydrolases"/>
    <property type="match status" value="1"/>
</dbReference>
<gene>
    <name evidence="2" type="ORF">EUA04_17495</name>
</gene>
<dbReference type="SUPFAM" id="SSF48452">
    <property type="entry name" value="TPR-like"/>
    <property type="match status" value="1"/>
</dbReference>
<evidence type="ECO:0000313" key="2">
    <source>
        <dbReference type="EMBL" id="TDL06778.1"/>
    </source>
</evidence>